<dbReference type="GO" id="GO:0005737">
    <property type="term" value="C:cytoplasm"/>
    <property type="evidence" value="ECO:0007669"/>
    <property type="project" value="UniProtKB-SubCell"/>
</dbReference>
<dbReference type="GO" id="GO:0003677">
    <property type="term" value="F:DNA binding"/>
    <property type="evidence" value="ECO:0007669"/>
    <property type="project" value="UniProtKB-UniRule"/>
</dbReference>
<proteinExistence type="inferred from homology"/>
<dbReference type="GO" id="GO:0008408">
    <property type="term" value="F:3'-5' exonuclease activity"/>
    <property type="evidence" value="ECO:0007669"/>
    <property type="project" value="InterPro"/>
</dbReference>
<dbReference type="InterPro" id="IPR001001">
    <property type="entry name" value="DNA_polIII_beta"/>
</dbReference>
<dbReference type="SUPFAM" id="SSF55979">
    <property type="entry name" value="DNA clamp"/>
    <property type="match status" value="3"/>
</dbReference>
<keyword evidence="5 10" id="KW-0808">Transferase</keyword>
<dbReference type="SMART" id="SM00480">
    <property type="entry name" value="POL3Bc"/>
    <property type="match status" value="1"/>
</dbReference>
<dbReference type="PANTHER" id="PTHR30478:SF0">
    <property type="entry name" value="BETA SLIDING CLAMP"/>
    <property type="match status" value="1"/>
</dbReference>
<comment type="similarity">
    <text evidence="2 10">Belongs to the beta sliding clamp family.</text>
</comment>
<keyword evidence="6 10" id="KW-0548">Nucleotidyltransferase</keyword>
<keyword evidence="9" id="KW-0238">DNA-binding</keyword>
<dbReference type="RefSeq" id="WP_111446232.1">
    <property type="nucleotide sequence ID" value="NZ_QKZK01000019.1"/>
</dbReference>
<organism evidence="14 15">
    <name type="scientific">Breznakibacter xylanolyticus</name>
    <dbReference type="NCBI Taxonomy" id="990"/>
    <lineage>
        <taxon>Bacteria</taxon>
        <taxon>Pseudomonadati</taxon>
        <taxon>Bacteroidota</taxon>
        <taxon>Bacteroidia</taxon>
        <taxon>Marinilabiliales</taxon>
        <taxon>Marinilabiliaceae</taxon>
        <taxon>Breznakibacter</taxon>
    </lineage>
</organism>
<evidence type="ECO:0000256" key="2">
    <source>
        <dbReference type="ARBA" id="ARBA00010752"/>
    </source>
</evidence>
<dbReference type="InterPro" id="IPR046938">
    <property type="entry name" value="DNA_clamp_sf"/>
</dbReference>
<feature type="domain" description="DNA polymerase III beta sliding clamp C-terminal" evidence="13">
    <location>
        <begin position="250"/>
        <end position="371"/>
    </location>
</feature>
<evidence type="ECO:0000259" key="12">
    <source>
        <dbReference type="Pfam" id="PF02767"/>
    </source>
</evidence>
<keyword evidence="4 10" id="KW-0963">Cytoplasm</keyword>
<dbReference type="GO" id="GO:0009360">
    <property type="term" value="C:DNA polymerase III complex"/>
    <property type="evidence" value="ECO:0007669"/>
    <property type="project" value="InterPro"/>
</dbReference>
<dbReference type="InterPro" id="IPR022635">
    <property type="entry name" value="DNA_polIII_beta_C"/>
</dbReference>
<accession>A0A2W7NCS1</accession>
<evidence type="ECO:0000256" key="10">
    <source>
        <dbReference type="PIRNR" id="PIRNR000804"/>
    </source>
</evidence>
<protein>
    <recommendedName>
        <fullName evidence="3 10">Beta sliding clamp</fullName>
    </recommendedName>
</protein>
<comment type="subunit">
    <text evidence="10">Forms a ring-shaped head-to-tail homodimer around DNA.</text>
</comment>
<dbReference type="Proteomes" id="UP000249239">
    <property type="component" value="Unassembled WGS sequence"/>
</dbReference>
<comment type="subcellular location">
    <subcellularLocation>
        <location evidence="1 10">Cytoplasm</location>
    </subcellularLocation>
</comment>
<dbReference type="PANTHER" id="PTHR30478">
    <property type="entry name" value="DNA POLYMERASE III SUBUNIT BETA"/>
    <property type="match status" value="1"/>
</dbReference>
<dbReference type="GO" id="GO:0003887">
    <property type="term" value="F:DNA-directed DNA polymerase activity"/>
    <property type="evidence" value="ECO:0007669"/>
    <property type="project" value="UniProtKB-UniRule"/>
</dbReference>
<sequence>MKFVVSSSELLSHLQAISRVISNKSNIPILDHFLFDLQDSKLTLTASDQEVTMVTSLDLSSADGNGVIAMPSKILLEALKKFSEQPLNFDIDMTTFAVNIVTEKGKFSVVGQDGADFPQPPALEGNDVQSLQVPVELLNTGIVKTIFATANDDLRPVMNGILMEINDAGLTFVASDSHKLVRYRRKDVSAGFEGAFILPQKPAGLLKNVLAREEGDVFIQFDKKNAYFTLPNYKLICRLVEGNYPSYNAVIPQDSPYQVTVDRVEFYNTLGRVSLFSSQSTNLVKLMLAPDEMTVSAQDLDFSISAYEKVGCQYEGKEMEIGFRSNFLAEIIDNLSTTDVVFQLSDPSRAGLFVPLESRENEEVLMLLMPMMINV</sequence>
<dbReference type="CDD" id="cd00140">
    <property type="entry name" value="beta_clamp"/>
    <property type="match status" value="1"/>
</dbReference>
<dbReference type="InterPro" id="IPR022637">
    <property type="entry name" value="DNA_polIII_beta_cen"/>
</dbReference>
<keyword evidence="15" id="KW-1185">Reference proteome</keyword>
<feature type="domain" description="DNA polymerase III beta sliding clamp N-terminal" evidence="11">
    <location>
        <begin position="1"/>
        <end position="119"/>
    </location>
</feature>
<name>A0A2W7NCS1_9BACT</name>
<keyword evidence="8 10" id="KW-0239">DNA-directed DNA polymerase</keyword>
<dbReference type="Pfam" id="PF00712">
    <property type="entry name" value="DNA_pol3_beta"/>
    <property type="match status" value="1"/>
</dbReference>
<evidence type="ECO:0000256" key="8">
    <source>
        <dbReference type="ARBA" id="ARBA00022932"/>
    </source>
</evidence>
<evidence type="ECO:0000256" key="3">
    <source>
        <dbReference type="ARBA" id="ARBA00021035"/>
    </source>
</evidence>
<dbReference type="GO" id="GO:0006271">
    <property type="term" value="P:DNA strand elongation involved in DNA replication"/>
    <property type="evidence" value="ECO:0007669"/>
    <property type="project" value="TreeGrafter"/>
</dbReference>
<feature type="domain" description="DNA polymerase III beta sliding clamp central" evidence="12">
    <location>
        <begin position="133"/>
        <end position="245"/>
    </location>
</feature>
<evidence type="ECO:0000256" key="5">
    <source>
        <dbReference type="ARBA" id="ARBA00022679"/>
    </source>
</evidence>
<evidence type="ECO:0000256" key="1">
    <source>
        <dbReference type="ARBA" id="ARBA00004496"/>
    </source>
</evidence>
<dbReference type="OrthoDB" id="8421503at2"/>
<dbReference type="Pfam" id="PF02768">
    <property type="entry name" value="DNA_pol3_beta_3"/>
    <property type="match status" value="1"/>
</dbReference>
<dbReference type="AlphaFoldDB" id="A0A2W7NCS1"/>
<evidence type="ECO:0000313" key="14">
    <source>
        <dbReference type="EMBL" id="PZX14554.1"/>
    </source>
</evidence>
<dbReference type="Pfam" id="PF02767">
    <property type="entry name" value="DNA_pol3_beta_2"/>
    <property type="match status" value="1"/>
</dbReference>
<dbReference type="Gene3D" id="3.70.10.10">
    <property type="match status" value="1"/>
</dbReference>
<evidence type="ECO:0000256" key="9">
    <source>
        <dbReference type="ARBA" id="ARBA00023125"/>
    </source>
</evidence>
<dbReference type="NCBIfam" id="TIGR00663">
    <property type="entry name" value="dnan"/>
    <property type="match status" value="1"/>
</dbReference>
<evidence type="ECO:0000313" key="15">
    <source>
        <dbReference type="Proteomes" id="UP000249239"/>
    </source>
</evidence>
<reference evidence="14 15" key="1">
    <citation type="submission" date="2018-06" db="EMBL/GenBank/DDBJ databases">
        <title>Genomic Encyclopedia of Archaeal and Bacterial Type Strains, Phase II (KMG-II): from individual species to whole genera.</title>
        <authorList>
            <person name="Goeker M."/>
        </authorList>
    </citation>
    <scope>NUCLEOTIDE SEQUENCE [LARGE SCALE GENOMIC DNA]</scope>
    <source>
        <strain evidence="14 15">DSM 6779</strain>
    </source>
</reference>
<evidence type="ECO:0000259" key="13">
    <source>
        <dbReference type="Pfam" id="PF02768"/>
    </source>
</evidence>
<dbReference type="InterPro" id="IPR022634">
    <property type="entry name" value="DNA_polIII_beta_N"/>
</dbReference>
<dbReference type="Gene3D" id="3.10.150.10">
    <property type="entry name" value="DNA Polymerase III, subunit A, domain 2"/>
    <property type="match status" value="1"/>
</dbReference>
<evidence type="ECO:0000256" key="7">
    <source>
        <dbReference type="ARBA" id="ARBA00022705"/>
    </source>
</evidence>
<evidence type="ECO:0000259" key="11">
    <source>
        <dbReference type="Pfam" id="PF00712"/>
    </source>
</evidence>
<evidence type="ECO:0000256" key="4">
    <source>
        <dbReference type="ARBA" id="ARBA00022490"/>
    </source>
</evidence>
<evidence type="ECO:0000256" key="6">
    <source>
        <dbReference type="ARBA" id="ARBA00022695"/>
    </source>
</evidence>
<keyword evidence="7 10" id="KW-0235">DNA replication</keyword>
<comment type="caution">
    <text evidence="14">The sequence shown here is derived from an EMBL/GenBank/DDBJ whole genome shotgun (WGS) entry which is preliminary data.</text>
</comment>
<gene>
    <name evidence="14" type="ORF">LX69_02381</name>
</gene>
<dbReference type="EMBL" id="QKZK01000019">
    <property type="protein sequence ID" value="PZX14554.1"/>
    <property type="molecule type" value="Genomic_DNA"/>
</dbReference>
<dbReference type="PIRSF" id="PIRSF000804">
    <property type="entry name" value="DNA_pol_III_b"/>
    <property type="match status" value="1"/>
</dbReference>
<comment type="function">
    <text evidence="10">Confers DNA tethering and processivity to DNA polymerases and other proteins. Acts as a clamp, forming a ring around DNA (a reaction catalyzed by the clamp-loading complex) which diffuses in an ATP-independent manner freely and bidirectionally along dsDNA. Initially characterized for its ability to contact the catalytic subunit of DNA polymerase III (Pol III), a complex, multichain enzyme responsible for most of the replicative synthesis in bacteria; Pol III exhibits 3'-5' exonuclease proofreading activity. The beta chain is required for initiation of replication as well as for processivity of DNA replication.</text>
</comment>